<dbReference type="AlphaFoldDB" id="A0A1F7WMB8"/>
<dbReference type="Gene3D" id="2.60.40.1120">
    <property type="entry name" value="Carboxypeptidase-like, regulatory domain"/>
    <property type="match status" value="2"/>
</dbReference>
<accession>A0A1F7WMB8</accession>
<organism evidence="2 3">
    <name type="scientific">Candidatus Wallbacteria bacterium GWC2_49_35</name>
    <dbReference type="NCBI Taxonomy" id="1817813"/>
    <lineage>
        <taxon>Bacteria</taxon>
        <taxon>Candidatus Walliibacteriota</taxon>
    </lineage>
</organism>
<protein>
    <recommendedName>
        <fullName evidence="4">PEGA domain-containing protein</fullName>
    </recommendedName>
</protein>
<gene>
    <name evidence="2" type="ORF">A2008_06995</name>
</gene>
<dbReference type="Proteomes" id="UP000178735">
    <property type="component" value="Unassembled WGS sequence"/>
</dbReference>
<evidence type="ECO:0000256" key="1">
    <source>
        <dbReference type="SAM" id="SignalP"/>
    </source>
</evidence>
<evidence type="ECO:0000313" key="2">
    <source>
        <dbReference type="EMBL" id="OGM03982.1"/>
    </source>
</evidence>
<feature type="chain" id="PRO_5009533505" description="PEGA domain-containing protein" evidence="1">
    <location>
        <begin position="23"/>
        <end position="297"/>
    </location>
</feature>
<comment type="caution">
    <text evidence="2">The sequence shown here is derived from an EMBL/GenBank/DDBJ whole genome shotgun (WGS) entry which is preliminary data.</text>
</comment>
<dbReference type="EMBL" id="MGFH01000152">
    <property type="protein sequence ID" value="OGM03982.1"/>
    <property type="molecule type" value="Genomic_DNA"/>
</dbReference>
<evidence type="ECO:0000313" key="3">
    <source>
        <dbReference type="Proteomes" id="UP000178735"/>
    </source>
</evidence>
<dbReference type="STRING" id="1817813.A2008_06995"/>
<feature type="signal peptide" evidence="1">
    <location>
        <begin position="1"/>
        <end position="22"/>
    </location>
</feature>
<sequence>MRVKFFAIFLISMAFFAAGAQAAYAKSSGGFRFRLSGYVSCLKDSSPLDGVSIKLNGKKQKIKTAPSGYYEMNLTAGKYKISFSKNGYKDGGFSLESTDFEFPETEISRNAALEPVEKSLKVRGRLIDRVSGEGVRAEMRVNDEIIISGHDGYFECETFPGEVSLKVYSKAHRPYGKTFKKSNIYELDKELEIFLQRYTLFSTAEGVVMEKKNSAPVYEAVVEIAGKRVLTDDRGRFFMEINESGPQKLVCSRDGFEKVTKAIKLKAGRNKIKIYLNIKEKGLIEKLREKYEKEIIH</sequence>
<keyword evidence="1" id="KW-0732">Signal</keyword>
<reference evidence="2 3" key="1">
    <citation type="journal article" date="2016" name="Nat. Commun.">
        <title>Thousands of microbial genomes shed light on interconnected biogeochemical processes in an aquifer system.</title>
        <authorList>
            <person name="Anantharaman K."/>
            <person name="Brown C.T."/>
            <person name="Hug L.A."/>
            <person name="Sharon I."/>
            <person name="Castelle C.J."/>
            <person name="Probst A.J."/>
            <person name="Thomas B.C."/>
            <person name="Singh A."/>
            <person name="Wilkins M.J."/>
            <person name="Karaoz U."/>
            <person name="Brodie E.L."/>
            <person name="Williams K.H."/>
            <person name="Hubbard S.S."/>
            <person name="Banfield J.F."/>
        </authorList>
    </citation>
    <scope>NUCLEOTIDE SEQUENCE [LARGE SCALE GENOMIC DNA]</scope>
</reference>
<proteinExistence type="predicted"/>
<evidence type="ECO:0008006" key="4">
    <source>
        <dbReference type="Google" id="ProtNLM"/>
    </source>
</evidence>
<dbReference type="SUPFAM" id="SSF49464">
    <property type="entry name" value="Carboxypeptidase regulatory domain-like"/>
    <property type="match status" value="2"/>
</dbReference>
<name>A0A1F7WMB8_9BACT</name>
<dbReference type="InterPro" id="IPR008969">
    <property type="entry name" value="CarboxyPept-like_regulatory"/>
</dbReference>